<comment type="subcellular location">
    <subcellularLocation>
        <location evidence="1">Membrane</location>
        <topology evidence="1">Multi-pass membrane protein</topology>
    </subcellularLocation>
</comment>
<dbReference type="Gene3D" id="1.10.287.950">
    <property type="entry name" value="Methyl-accepting chemotaxis protein"/>
    <property type="match status" value="1"/>
</dbReference>
<dbReference type="Pfam" id="PF12698">
    <property type="entry name" value="ABC2_membrane_3"/>
    <property type="match status" value="1"/>
</dbReference>
<evidence type="ECO:0000256" key="2">
    <source>
        <dbReference type="ARBA" id="ARBA00022692"/>
    </source>
</evidence>
<dbReference type="NCBIfam" id="TIGR03057">
    <property type="entry name" value="xxxLxxG_by_4"/>
    <property type="match status" value="2"/>
</dbReference>
<dbReference type="EMBL" id="CP101620">
    <property type="protein sequence ID" value="UTY40323.1"/>
    <property type="molecule type" value="Genomic_DNA"/>
</dbReference>
<evidence type="ECO:0000256" key="5">
    <source>
        <dbReference type="SAM" id="Phobius"/>
    </source>
</evidence>
<dbReference type="InterPro" id="IPR017501">
    <property type="entry name" value="Phage_infect_YhgE_C"/>
</dbReference>
<feature type="domain" description="ABC-2 type transporter transmembrane" evidence="6">
    <location>
        <begin position="649"/>
        <end position="765"/>
    </location>
</feature>
<dbReference type="Proteomes" id="UP001060112">
    <property type="component" value="Chromosome"/>
</dbReference>
<dbReference type="InterPro" id="IPR023908">
    <property type="entry name" value="xxxLxxG_rpt"/>
</dbReference>
<gene>
    <name evidence="8" type="ORF">NMU03_05935</name>
</gene>
<reference evidence="8" key="1">
    <citation type="submission" date="2022-07" db="EMBL/GenBank/DDBJ databases">
        <title>Faecal culturing of patients with breast cancer.</title>
        <authorList>
            <person name="Teng N.M.Y."/>
            <person name="Kiu R."/>
            <person name="Evans R."/>
            <person name="Baker D.J."/>
            <person name="Zenner C."/>
            <person name="Robinson S.D."/>
            <person name="Hall L.J."/>
        </authorList>
    </citation>
    <scope>NUCLEOTIDE SEQUENCE</scope>
    <source>
        <strain evidence="8">LH1062</strain>
    </source>
</reference>
<evidence type="ECO:0000256" key="4">
    <source>
        <dbReference type="ARBA" id="ARBA00023136"/>
    </source>
</evidence>
<feature type="transmembrane region" description="Helical" evidence="5">
    <location>
        <begin position="720"/>
        <end position="739"/>
    </location>
</feature>
<feature type="transmembrane region" description="Helical" evidence="5">
    <location>
        <begin position="620"/>
        <end position="640"/>
    </location>
</feature>
<dbReference type="InterPro" id="IPR013525">
    <property type="entry name" value="ABC2_TM"/>
</dbReference>
<feature type="domain" description="ABC-2 type transporter transmembrane" evidence="7">
    <location>
        <begin position="16"/>
        <end position="164"/>
    </location>
</feature>
<dbReference type="NCBIfam" id="TIGR03062">
    <property type="entry name" value="pip_yhgE_Cterm"/>
    <property type="match status" value="1"/>
</dbReference>
<dbReference type="PANTHER" id="PTHR43077:SF5">
    <property type="entry name" value="PHAGE INFECTION PROTEIN"/>
    <property type="match status" value="1"/>
</dbReference>
<evidence type="ECO:0000259" key="7">
    <source>
        <dbReference type="Pfam" id="PF12698"/>
    </source>
</evidence>
<feature type="transmembrane region" description="Helical" evidence="5">
    <location>
        <begin position="17"/>
        <end position="38"/>
    </location>
</feature>
<feature type="transmembrane region" description="Helical" evidence="5">
    <location>
        <begin position="661"/>
        <end position="681"/>
    </location>
</feature>
<keyword evidence="4 5" id="KW-0472">Membrane</keyword>
<evidence type="ECO:0000313" key="8">
    <source>
        <dbReference type="EMBL" id="UTY40323.1"/>
    </source>
</evidence>
<dbReference type="PANTHER" id="PTHR43077">
    <property type="entry name" value="TRANSPORT PERMEASE YVFS-RELATED"/>
    <property type="match status" value="1"/>
</dbReference>
<evidence type="ECO:0000256" key="1">
    <source>
        <dbReference type="ARBA" id="ARBA00004141"/>
    </source>
</evidence>
<evidence type="ECO:0000259" key="6">
    <source>
        <dbReference type="Pfam" id="PF01061"/>
    </source>
</evidence>
<dbReference type="InterPro" id="IPR017500">
    <property type="entry name" value="Phage_infect_YhgE_N"/>
</dbReference>
<dbReference type="RefSeq" id="WP_290141747.1">
    <property type="nucleotide sequence ID" value="NZ_CP101620.1"/>
</dbReference>
<proteinExistence type="predicted"/>
<feature type="transmembrane region" description="Helical" evidence="5">
    <location>
        <begin position="777"/>
        <end position="795"/>
    </location>
</feature>
<keyword evidence="3 5" id="KW-1133">Transmembrane helix</keyword>
<dbReference type="NCBIfam" id="TIGR03061">
    <property type="entry name" value="pip_yhgE_Nterm"/>
    <property type="match status" value="1"/>
</dbReference>
<evidence type="ECO:0000256" key="3">
    <source>
        <dbReference type="ARBA" id="ARBA00022989"/>
    </source>
</evidence>
<keyword evidence="9" id="KW-1185">Reference proteome</keyword>
<sequence length="815" mass="89762">MLKQEWKNIFHQTWMKIVLIAIILIPSLYACIFLGSMWDPYGNTGNIPVALVNQDQPVTYGNQTLEVGKELVENLNENQSMDFQTVDEQEAQEGLKNGKYYMIIHIPEDFSQNATTLLDQQPQKMKLQYTTNPGSNYIASKMDDSAIEKIKTEVSQTVTKTYAQTIFEQVSTLTDGLKEANDGTTQMVNGTEQLVDGNQLISDNLKVLASSSLTFEDGAYTLTEGLEDYTDGVLTVHQGVYSLKTGLDTLSQSTQPLYNGTQQLSKGSVSLNQGLQQYTNGVEQAYQGAKQLTENQTQLNQGMDAFEQGVSQLVEGNAQVSQGLTQLNQTLANTLSSANVEKITAASQANDSLNQATTLMNQILSKDSSIAQSWMNNPLNSDQAMQIVPNNQTAQYLLTHYSYSGLVKTVTSGNQKAINQLSTGLTQVYENTQKLETGSQTIQTNLESLKTSFEKTLMPGFQSYMGGVTQIHDGLKQLENQNQVLLNGSQQMVDGLSTLTNQTPDLINGIQQLDQGVKTLYAGTSQIVSNNETLMDGSAQLSQGSTQIKDGAWQLSDGSQTLTTGLETLQEGLQTLDESLAKGVEKASLDVGEQTFEMMSAPVETSHQEISVVENNGHAMAPYMMSVALYVAALAWTLMYPIRKGIEKASSPFRYWLSKASVMYSVSTIAAIVLITSLRWICGFEPQQLFMTYVFAIIVSAAFMSLVMLLSLTTGYIGEFLLLVFMIINLGGSAGTYPLETSSVFYQVIHPFVPYTYSVDGFRKVISMSNATITTEMIVFVGILIICSLLTILYYRYKNKEDHHLIPQAFEKVNE</sequence>
<keyword evidence="2 5" id="KW-0812">Transmembrane</keyword>
<organism evidence="8 9">
    <name type="scientific">Allocoprobacillus halotolerans</name>
    <dbReference type="NCBI Taxonomy" id="2944914"/>
    <lineage>
        <taxon>Bacteria</taxon>
        <taxon>Bacillati</taxon>
        <taxon>Bacillota</taxon>
        <taxon>Erysipelotrichia</taxon>
        <taxon>Erysipelotrichales</taxon>
        <taxon>Erysipelotrichaceae</taxon>
        <taxon>Allocoprobacillus</taxon>
    </lineage>
</organism>
<evidence type="ECO:0000313" key="9">
    <source>
        <dbReference type="Proteomes" id="UP001060112"/>
    </source>
</evidence>
<dbReference type="Pfam" id="PF01061">
    <property type="entry name" value="ABC2_membrane"/>
    <property type="match status" value="1"/>
</dbReference>
<dbReference type="InterPro" id="IPR051328">
    <property type="entry name" value="T7SS_ABC-Transporter"/>
</dbReference>
<name>A0ABY5I6J0_9FIRM</name>
<accession>A0ABY5I6J0</accession>
<dbReference type="Gene3D" id="3.40.1710.10">
    <property type="entry name" value="abc type-2 transporter like domain"/>
    <property type="match status" value="1"/>
</dbReference>
<feature type="transmembrane region" description="Helical" evidence="5">
    <location>
        <begin position="693"/>
        <end position="713"/>
    </location>
</feature>
<dbReference type="PROSITE" id="PS51257">
    <property type="entry name" value="PROKAR_LIPOPROTEIN"/>
    <property type="match status" value="1"/>
</dbReference>
<protein>
    <submittedName>
        <fullName evidence="8">YhgE/Pip domain-containing protein</fullName>
    </submittedName>
</protein>